<evidence type="ECO:0000256" key="10">
    <source>
        <dbReference type="RuleBase" id="RU361129"/>
    </source>
</evidence>
<dbReference type="PROSITE" id="PS51042">
    <property type="entry name" value="CUT"/>
    <property type="match status" value="1"/>
</dbReference>
<dbReference type="Pfam" id="PF02376">
    <property type="entry name" value="CUT"/>
    <property type="match status" value="1"/>
</dbReference>
<dbReference type="FunFam" id="1.10.260.40:FF:000005">
    <property type="entry name" value="One cut domain family member"/>
    <property type="match status" value="1"/>
</dbReference>
<proteinExistence type="inferred from homology"/>
<feature type="compositionally biased region" description="Low complexity" evidence="11">
    <location>
        <begin position="718"/>
        <end position="727"/>
    </location>
</feature>
<dbReference type="SUPFAM" id="SSF46689">
    <property type="entry name" value="Homeodomain-like"/>
    <property type="match status" value="1"/>
</dbReference>
<sequence>MDMESIGEIIDQQSLGESLVVETPVDSPNQISNDDCISTESEISGLGPLSVSTTPGGHSRIITHAGHSLELIKQEHKVAGVDVVVASAGELSPEEVESRHETLSVIVQPQEDSRDSQLLSPGKLTPSSEMIDTSDFRSLHEPTYQTLTSVNGRMSPPGFSPNSSYATLTPLQPLPPISTMSDKFAYGHASNVSGSFTVMQNNNMSSLSLGLSGVNSPFNYDKLPSIGMSPPHNYSSPTNTLGGMGMSQQPSPLSPQSSYSQNDLQSPQKSMSPAGYESPYGHRDLLNRQQLQQHSPTLSPQSTSLNSPGGNTIAATSFGSTNLTTINGLTTIATHSNVVSPIPHSTPPGLVQISHVHREAVVVQSPSPPTLTIQHTPIQHHQVITGKTAFIIGASHQQRQQQNSTNNVNPGNQQHNGQHRNNNLTATSQTIQQSITTVNNNNNNNTNNNNSNNNSTPVTVTSISNDAEEINTKELAQRISAELKRYSIPQAIFAQRVLCRSQGTLSDLLRNPKPWSKLKSGRETFRRMYKWLQEPEFQRMSALRMAAAQIPQRGSCKRKEDTQQQEHMPTPKKPRLVFTDLQRRTLQAIFKETKRPSKEMQVTIARQLGLEPTTVGNFFMNARRRSMDKWKDEDPKNLHQSALSPGNPHSLDLDDGDDMDLELGQDNDFDLDHDRDTDQDHDDMFHHHQQHSDYSDHRQQQQLQAILNSHVEHHHHQLQQQQGSLLDGHSHRQPDNLQHNNNYSRHPQLDCCNGNDCNSNSDTNDLIRNSSNDPCVMTRYVLHPDDDAVINDIDETLEGLDTSVENRSNYIRQGNERLTISDQRNHLRHRDTVIGGDLDDDDGDDIEDEDDDDEDSNDDIINDHLHKVGDDDDDGIDSVTDKVIRGRSIERDVHECSEQHRNHIIINQDHSETITKNVIVTAEEGANNIICSSNNNDNILNAAAVNIITKTVVKKVAAYRPTIKFVIIIIITFITTLAAIEIRILIRLLVIVIF</sequence>
<feature type="compositionally biased region" description="Basic and acidic residues" evidence="11">
    <location>
        <begin position="670"/>
        <end position="699"/>
    </location>
</feature>
<keyword evidence="5 8" id="KW-0371">Homeobox</keyword>
<evidence type="ECO:0000259" key="13">
    <source>
        <dbReference type="PROSITE" id="PS50071"/>
    </source>
</evidence>
<comment type="similarity">
    <text evidence="2 10">Belongs to the CUT homeobox family.</text>
</comment>
<dbReference type="FunCoup" id="A0A7R8Z3R2">
    <property type="interactions" value="47"/>
</dbReference>
<keyword evidence="12" id="KW-0812">Transmembrane</keyword>
<dbReference type="Gene3D" id="1.10.260.40">
    <property type="entry name" value="lambda repressor-like DNA-binding domains"/>
    <property type="match status" value="1"/>
</dbReference>
<evidence type="ECO:0000256" key="7">
    <source>
        <dbReference type="ARBA" id="ARBA00023242"/>
    </source>
</evidence>
<evidence type="ECO:0000256" key="2">
    <source>
        <dbReference type="ARBA" id="ARBA00008190"/>
    </source>
</evidence>
<feature type="region of interest" description="Disordered" evidence="11">
    <location>
        <begin position="712"/>
        <end position="742"/>
    </location>
</feature>
<feature type="compositionally biased region" description="Polar residues" evidence="11">
    <location>
        <begin position="395"/>
        <end position="405"/>
    </location>
</feature>
<feature type="compositionally biased region" description="Low complexity" evidence="11">
    <location>
        <begin position="406"/>
        <end position="421"/>
    </location>
</feature>
<dbReference type="InterPro" id="IPR010982">
    <property type="entry name" value="Lambda_DNA-bd_dom_sf"/>
</dbReference>
<feature type="compositionally biased region" description="Acidic residues" evidence="11">
    <location>
        <begin position="653"/>
        <end position="669"/>
    </location>
</feature>
<dbReference type="SMART" id="SM00389">
    <property type="entry name" value="HOX"/>
    <property type="match status" value="1"/>
</dbReference>
<dbReference type="GO" id="GO:0000978">
    <property type="term" value="F:RNA polymerase II cis-regulatory region sequence-specific DNA binding"/>
    <property type="evidence" value="ECO:0007669"/>
    <property type="project" value="TreeGrafter"/>
</dbReference>
<feature type="region of interest" description="Disordered" evidence="11">
    <location>
        <begin position="831"/>
        <end position="876"/>
    </location>
</feature>
<evidence type="ECO:0000256" key="12">
    <source>
        <dbReference type="SAM" id="Phobius"/>
    </source>
</evidence>
<feature type="region of interest" description="Disordered" evidence="11">
    <location>
        <begin position="628"/>
        <end position="700"/>
    </location>
</feature>
<evidence type="ECO:0000256" key="6">
    <source>
        <dbReference type="ARBA" id="ARBA00023163"/>
    </source>
</evidence>
<evidence type="ECO:0000256" key="4">
    <source>
        <dbReference type="ARBA" id="ARBA00023125"/>
    </source>
</evidence>
<keyword evidence="7 8" id="KW-0539">Nucleus</keyword>
<dbReference type="InterPro" id="IPR001356">
    <property type="entry name" value="HD"/>
</dbReference>
<comment type="subcellular location">
    <subcellularLocation>
        <location evidence="1 8 9">Nucleus</location>
    </subcellularLocation>
</comment>
<feature type="compositionally biased region" description="Polar residues" evidence="11">
    <location>
        <begin position="262"/>
        <end position="271"/>
    </location>
</feature>
<feature type="compositionally biased region" description="Basic and acidic residues" evidence="11">
    <location>
        <begin position="628"/>
        <end position="637"/>
    </location>
</feature>
<dbReference type="Pfam" id="PF00046">
    <property type="entry name" value="Homeodomain"/>
    <property type="match status" value="1"/>
</dbReference>
<feature type="domain" description="CUT" evidence="14">
    <location>
        <begin position="461"/>
        <end position="547"/>
    </location>
</feature>
<dbReference type="CDD" id="cd00086">
    <property type="entry name" value="homeodomain"/>
    <property type="match status" value="1"/>
</dbReference>
<evidence type="ECO:0000313" key="15">
    <source>
        <dbReference type="EMBL" id="CAD7094204.1"/>
    </source>
</evidence>
<dbReference type="InterPro" id="IPR003350">
    <property type="entry name" value="CUT_dom"/>
</dbReference>
<dbReference type="InParanoid" id="A0A7R8Z3R2"/>
<dbReference type="SMART" id="SM01109">
    <property type="entry name" value="CUT"/>
    <property type="match status" value="1"/>
</dbReference>
<dbReference type="Gene3D" id="1.10.10.60">
    <property type="entry name" value="Homeodomain-like"/>
    <property type="match status" value="1"/>
</dbReference>
<dbReference type="Proteomes" id="UP000594454">
    <property type="component" value="Chromosome 7"/>
</dbReference>
<keyword evidence="6 10" id="KW-0804">Transcription</keyword>
<feature type="region of interest" description="Disordered" evidence="11">
    <location>
        <begin position="227"/>
        <end position="313"/>
    </location>
</feature>
<keyword evidence="12" id="KW-1133">Transmembrane helix</keyword>
<dbReference type="AlphaFoldDB" id="A0A7R8Z3R2"/>
<dbReference type="PROSITE" id="PS50071">
    <property type="entry name" value="HOMEOBOX_2"/>
    <property type="match status" value="1"/>
</dbReference>
<keyword evidence="16" id="KW-1185">Reference proteome</keyword>
<feature type="compositionally biased region" description="Low complexity" evidence="11">
    <location>
        <begin position="247"/>
        <end position="261"/>
    </location>
</feature>
<dbReference type="PANTHER" id="PTHR14057">
    <property type="entry name" value="TRANSCRIPTION FACTOR ONECUT"/>
    <property type="match status" value="1"/>
</dbReference>
<evidence type="ECO:0000256" key="8">
    <source>
        <dbReference type="PROSITE-ProRule" id="PRU00108"/>
    </source>
</evidence>
<evidence type="ECO:0000256" key="5">
    <source>
        <dbReference type="ARBA" id="ARBA00023155"/>
    </source>
</evidence>
<evidence type="ECO:0000256" key="11">
    <source>
        <dbReference type="SAM" id="MobiDB-lite"/>
    </source>
</evidence>
<dbReference type="SUPFAM" id="SSF47413">
    <property type="entry name" value="lambda repressor-like DNA-binding domains"/>
    <property type="match status" value="1"/>
</dbReference>
<evidence type="ECO:0000256" key="9">
    <source>
        <dbReference type="RuleBase" id="RU000682"/>
    </source>
</evidence>
<dbReference type="EMBL" id="LR899015">
    <property type="protein sequence ID" value="CAD7094204.1"/>
    <property type="molecule type" value="Genomic_DNA"/>
</dbReference>
<protein>
    <recommendedName>
        <fullName evidence="10">One cut domain family member</fullName>
    </recommendedName>
</protein>
<gene>
    <name evidence="15" type="ORF">HERILL_LOCUS16428</name>
</gene>
<feature type="transmembrane region" description="Helical" evidence="12">
    <location>
        <begin position="965"/>
        <end position="986"/>
    </location>
</feature>
<evidence type="ECO:0000256" key="3">
    <source>
        <dbReference type="ARBA" id="ARBA00023015"/>
    </source>
</evidence>
<dbReference type="InterPro" id="IPR009057">
    <property type="entry name" value="Homeodomain-like_sf"/>
</dbReference>
<dbReference type="GO" id="GO:0000981">
    <property type="term" value="F:DNA-binding transcription factor activity, RNA polymerase II-specific"/>
    <property type="evidence" value="ECO:0007669"/>
    <property type="project" value="TreeGrafter"/>
</dbReference>
<keyword evidence="4 8" id="KW-0238">DNA-binding</keyword>
<accession>A0A7R8Z3R2</accession>
<feature type="compositionally biased region" description="Polar residues" evidence="11">
    <location>
        <begin position="287"/>
        <end position="313"/>
    </location>
</feature>
<keyword evidence="12" id="KW-0472">Membrane</keyword>
<feature type="DNA-binding region" description="Homeobox" evidence="8">
    <location>
        <begin position="571"/>
        <end position="630"/>
    </location>
</feature>
<feature type="compositionally biased region" description="Acidic residues" evidence="11">
    <location>
        <begin position="837"/>
        <end position="860"/>
    </location>
</feature>
<dbReference type="FunFam" id="1.10.10.60:FF:000054">
    <property type="entry name" value="One cut domain family member"/>
    <property type="match status" value="1"/>
</dbReference>
<feature type="region of interest" description="Disordered" evidence="11">
    <location>
        <begin position="550"/>
        <end position="571"/>
    </location>
</feature>
<feature type="region of interest" description="Disordered" evidence="11">
    <location>
        <begin position="107"/>
        <end position="130"/>
    </location>
</feature>
<feature type="region of interest" description="Disordered" evidence="11">
    <location>
        <begin position="437"/>
        <end position="456"/>
    </location>
</feature>
<name>A0A7R8Z3R2_HERIL</name>
<evidence type="ECO:0000259" key="14">
    <source>
        <dbReference type="PROSITE" id="PS51042"/>
    </source>
</evidence>
<dbReference type="InterPro" id="IPR051649">
    <property type="entry name" value="CUT_Homeobox"/>
</dbReference>
<evidence type="ECO:0000256" key="1">
    <source>
        <dbReference type="ARBA" id="ARBA00004123"/>
    </source>
</evidence>
<feature type="domain" description="Homeobox" evidence="13">
    <location>
        <begin position="569"/>
        <end position="629"/>
    </location>
</feature>
<evidence type="ECO:0000313" key="16">
    <source>
        <dbReference type="Proteomes" id="UP000594454"/>
    </source>
</evidence>
<reference evidence="15 16" key="1">
    <citation type="submission" date="2020-11" db="EMBL/GenBank/DDBJ databases">
        <authorList>
            <person name="Wallbank WR R."/>
            <person name="Pardo Diaz C."/>
            <person name="Kozak K."/>
            <person name="Martin S."/>
            <person name="Jiggins C."/>
            <person name="Moest M."/>
            <person name="Warren A I."/>
            <person name="Generalovic N T."/>
            <person name="Byers J.R.P. K."/>
            <person name="Montejo-Kovacevich G."/>
            <person name="Yen C E."/>
        </authorList>
    </citation>
    <scope>NUCLEOTIDE SEQUENCE [LARGE SCALE GENOMIC DNA]</scope>
</reference>
<keyword evidence="3 10" id="KW-0805">Transcription regulation</keyword>
<dbReference type="PANTHER" id="PTHR14057:SF47">
    <property type="entry name" value="HOMEOBOX PROTEIN ONECUT"/>
    <property type="match status" value="1"/>
</dbReference>
<feature type="compositionally biased region" description="Polar residues" evidence="11">
    <location>
        <begin position="232"/>
        <end position="241"/>
    </location>
</feature>
<organism evidence="15 16">
    <name type="scientific">Hermetia illucens</name>
    <name type="common">Black soldier fly</name>
    <dbReference type="NCBI Taxonomy" id="343691"/>
    <lineage>
        <taxon>Eukaryota</taxon>
        <taxon>Metazoa</taxon>
        <taxon>Ecdysozoa</taxon>
        <taxon>Arthropoda</taxon>
        <taxon>Hexapoda</taxon>
        <taxon>Insecta</taxon>
        <taxon>Pterygota</taxon>
        <taxon>Neoptera</taxon>
        <taxon>Endopterygota</taxon>
        <taxon>Diptera</taxon>
        <taxon>Brachycera</taxon>
        <taxon>Stratiomyomorpha</taxon>
        <taxon>Stratiomyidae</taxon>
        <taxon>Hermetiinae</taxon>
        <taxon>Hermetia</taxon>
    </lineage>
</organism>
<feature type="region of interest" description="Disordered" evidence="11">
    <location>
        <begin position="395"/>
        <end position="421"/>
    </location>
</feature>
<dbReference type="GO" id="GO:0005634">
    <property type="term" value="C:nucleus"/>
    <property type="evidence" value="ECO:0007669"/>
    <property type="project" value="UniProtKB-SubCell"/>
</dbReference>